<organism evidence="21 22">
    <name type="scientific">Sporobolus striate mosaic virus 2</name>
    <dbReference type="NCBI Taxonomy" id="1302850"/>
    <lineage>
        <taxon>Viruses</taxon>
        <taxon>Monodnaviria</taxon>
        <taxon>Shotokuvirae</taxon>
        <taxon>Cressdnaviricota</taxon>
        <taxon>Repensiviricetes</taxon>
        <taxon>Geplafuvirales</taxon>
        <taxon>Geminiviridae</taxon>
        <taxon>Mastrevirus</taxon>
        <taxon>Mastrevirus sporobosecundi</taxon>
    </lineage>
</organism>
<evidence type="ECO:0000256" key="8">
    <source>
        <dbReference type="ARBA" id="ARBA00022695"/>
    </source>
</evidence>
<dbReference type="GO" id="GO:0005198">
    <property type="term" value="F:structural molecule activity"/>
    <property type="evidence" value="ECO:0007669"/>
    <property type="project" value="InterPro"/>
</dbReference>
<dbReference type="GO" id="GO:0016779">
    <property type="term" value="F:nucleotidyltransferase activity"/>
    <property type="evidence" value="ECO:0007669"/>
    <property type="project" value="UniProtKB-KW"/>
</dbReference>
<dbReference type="SUPFAM" id="SSF52540">
    <property type="entry name" value="P-loop containing nucleoside triphosphate hydrolases"/>
    <property type="match status" value="1"/>
</dbReference>
<evidence type="ECO:0000313" key="22">
    <source>
        <dbReference type="Proteomes" id="UP000201985"/>
    </source>
</evidence>
<dbReference type="KEGG" id="vg:13564486"/>
<comment type="cofactor">
    <cofactor evidence="18">
        <name>Mg(2+)</name>
        <dbReference type="ChEBI" id="CHEBI:18420"/>
    </cofactor>
    <cofactor evidence="18">
        <name>Mn(2+)</name>
        <dbReference type="ChEBI" id="CHEBI:29035"/>
    </cofactor>
    <text evidence="18">Divalent metal cations, possibly Mg(2+) or Mn(2+).</text>
</comment>
<dbReference type="Gene3D" id="3.40.1310.20">
    <property type="match status" value="1"/>
</dbReference>
<dbReference type="InterPro" id="IPR049912">
    <property type="entry name" value="CRESS_DNA_REP"/>
</dbReference>
<keyword evidence="12" id="KW-0547">Nucleotide-binding</keyword>
<dbReference type="EC" id="3.1.21.-" evidence="19"/>
<dbReference type="GO" id="GO:0046872">
    <property type="term" value="F:metal ion binding"/>
    <property type="evidence" value="ECO:0007669"/>
    <property type="project" value="UniProtKB-KW"/>
</dbReference>
<keyword evidence="16" id="KW-0238">DNA-binding</keyword>
<evidence type="ECO:0000256" key="1">
    <source>
        <dbReference type="ARBA" id="ARBA00004147"/>
    </source>
</evidence>
<dbReference type="GO" id="GO:0016888">
    <property type="term" value="F:DNA endonuclease activity, producing 5'-phosphomonoesters"/>
    <property type="evidence" value="ECO:0007669"/>
    <property type="project" value="InterPro"/>
</dbReference>
<dbReference type="InterPro" id="IPR027417">
    <property type="entry name" value="P-loop_NTPase"/>
</dbReference>
<evidence type="ECO:0000256" key="19">
    <source>
        <dbReference type="RuleBase" id="RU361249"/>
    </source>
</evidence>
<feature type="binding site" evidence="18">
    <location>
        <position position="65"/>
    </location>
    <ligand>
        <name>a divalent metal cation</name>
        <dbReference type="ChEBI" id="CHEBI:60240"/>
    </ligand>
</feature>
<evidence type="ECO:0000256" key="16">
    <source>
        <dbReference type="ARBA" id="ARBA00023125"/>
    </source>
</evidence>
<dbReference type="PRINTS" id="PR00228">
    <property type="entry name" value="GEMCOATCLVL1"/>
</dbReference>
<evidence type="ECO:0000259" key="20">
    <source>
        <dbReference type="PROSITE" id="PS52020"/>
    </source>
</evidence>
<dbReference type="GO" id="GO:0042025">
    <property type="term" value="C:host cell nucleus"/>
    <property type="evidence" value="ECO:0007669"/>
    <property type="project" value="UniProtKB-SubCell"/>
</dbReference>
<comment type="similarity">
    <text evidence="2 19">Belongs to the geminiviridae Rep protein family.</text>
</comment>
<keyword evidence="22" id="KW-1185">Reference proteome</keyword>
<dbReference type="PROSITE" id="PS52020">
    <property type="entry name" value="CRESS_DNA_REP"/>
    <property type="match status" value="1"/>
</dbReference>
<dbReference type="InterPro" id="IPR001301">
    <property type="entry name" value="Gemini_AL1_CLV"/>
</dbReference>
<evidence type="ECO:0000256" key="9">
    <source>
        <dbReference type="ARBA" id="ARBA00022705"/>
    </source>
</evidence>
<keyword evidence="11 18" id="KW-0479">Metal-binding</keyword>
<keyword evidence="10" id="KW-0540">Nuclease</keyword>
<evidence type="ECO:0000256" key="10">
    <source>
        <dbReference type="ARBA" id="ARBA00022722"/>
    </source>
</evidence>
<evidence type="ECO:0000256" key="6">
    <source>
        <dbReference type="ARBA" id="ARBA00022562"/>
    </source>
</evidence>
<feature type="active site" description="For DNA cleavage activity" evidence="17">
    <location>
        <position position="105"/>
    </location>
</feature>
<dbReference type="EMBL" id="JQ948052">
    <property type="protein sequence ID" value="AFN80720.1"/>
    <property type="molecule type" value="Genomic_DNA"/>
</dbReference>
<comment type="subcellular location">
    <subcellularLocation>
        <location evidence="1 19">Host nucleus</location>
    </subcellularLocation>
</comment>
<evidence type="ECO:0000313" key="21">
    <source>
        <dbReference type="EMBL" id="AFN80720.1"/>
    </source>
</evidence>
<evidence type="ECO:0000256" key="13">
    <source>
        <dbReference type="ARBA" id="ARBA00022759"/>
    </source>
</evidence>
<dbReference type="SUPFAM" id="SSF55464">
    <property type="entry name" value="Origin of replication-binding domain, RBD-like"/>
    <property type="match status" value="1"/>
</dbReference>
<keyword evidence="14 19" id="KW-0378">Hydrolase</keyword>
<evidence type="ECO:0000256" key="5">
    <source>
        <dbReference type="ARBA" id="ARBA00022491"/>
    </source>
</evidence>
<evidence type="ECO:0000256" key="17">
    <source>
        <dbReference type="PIRSR" id="PIRSR601191-1"/>
    </source>
</evidence>
<evidence type="ECO:0000256" key="4">
    <source>
        <dbReference type="ARBA" id="ARBA00014531"/>
    </source>
</evidence>
<feature type="binding site" evidence="18">
    <location>
        <position position="67"/>
    </location>
    <ligand>
        <name>a divalent metal cation</name>
        <dbReference type="ChEBI" id="CHEBI:60240"/>
    </ligand>
</feature>
<dbReference type="PRINTS" id="PR00227">
    <property type="entry name" value="GEMCOATAL1"/>
</dbReference>
<dbReference type="InterPro" id="IPR022692">
    <property type="entry name" value="Gemini_AL1_REP_central"/>
</dbReference>
<evidence type="ECO:0000256" key="11">
    <source>
        <dbReference type="ARBA" id="ARBA00022723"/>
    </source>
</evidence>
<keyword evidence="13" id="KW-0255">Endonuclease</keyword>
<protein>
    <recommendedName>
        <fullName evidence="4 19">Replication-associated protein</fullName>
        <shortName evidence="19">Rep</shortName>
        <ecNumber evidence="19">3.1.21.-</ecNumber>
    </recommendedName>
</protein>
<reference evidence="21 22" key="1">
    <citation type="journal article" date="2012" name="Virus Res.">
        <title>Australian monocot-infecting mastrevirus diversity rivals that in Africa.</title>
        <authorList>
            <person name="Kraberger S."/>
            <person name="Thomas J.E."/>
            <person name="Geering A.D."/>
            <person name="Dayaram A."/>
            <person name="Stainton D."/>
            <person name="Hadfield J."/>
            <person name="Walters M."/>
            <person name="Parmenter K.S."/>
            <person name="van Brunschot S."/>
            <person name="Collings D.A."/>
            <person name="Martin D.P."/>
            <person name="Varsani A."/>
        </authorList>
    </citation>
    <scope>NUCLEOTIDE SEQUENCE [LARGE SCALE GENOMIC DNA]</scope>
    <source>
        <strain evidence="21">AU-3020_2-2011</strain>
    </source>
</reference>
<comment type="subunit">
    <text evidence="3">Homooligomer. Rep binds to repeated DNA motifs (iterons). Forms the O-complex, which is a Rep-DNA complex involved in the initiation of RCR. Part of the C- and V-complexes which are RepA-Rep-DNA complexes involved in the c-sense and v-sense transcription.</text>
</comment>
<name>J7FG59_9GEMI</name>
<keyword evidence="9" id="KW-0235">DNA replication</keyword>
<dbReference type="OrthoDB" id="9195at10239"/>
<keyword evidence="15" id="KW-0190">Covalent protein-DNA linkage</keyword>
<keyword evidence="5" id="KW-0678">Repressor</keyword>
<evidence type="ECO:0000256" key="7">
    <source>
        <dbReference type="ARBA" id="ARBA00022679"/>
    </source>
</evidence>
<keyword evidence="7" id="KW-0808">Transferase</keyword>
<evidence type="ECO:0000256" key="14">
    <source>
        <dbReference type="ARBA" id="ARBA00022801"/>
    </source>
</evidence>
<evidence type="ECO:0000256" key="15">
    <source>
        <dbReference type="ARBA" id="ARBA00023124"/>
    </source>
</evidence>
<evidence type="ECO:0000256" key="12">
    <source>
        <dbReference type="ARBA" id="ARBA00022741"/>
    </source>
</evidence>
<dbReference type="InterPro" id="IPR001191">
    <property type="entry name" value="Gemini_AL1_REP"/>
</dbReference>
<dbReference type="Proteomes" id="UP000201985">
    <property type="component" value="Segment"/>
</dbReference>
<dbReference type="Pfam" id="PF00799">
    <property type="entry name" value="Gemini_AL1"/>
    <property type="match status" value="1"/>
</dbReference>
<proteinExistence type="inferred from homology"/>
<sequence>MSSQSNSTEASPANFRFRARSAFLTYPKCTLEPRDVVEHLYSKFRKYGPKYCLVTREHHSDGDYHLHCLFQLDKAFSTNDSSTFNILDYHPNIQTAKSPTNVRDYCLKNPVSKAERGTFIPLKGRTPKNTESKAKDSVMRSIINTSTDRASYLSMVRKAFPFDWATKLQQFEYSASKLFPDVIPEYTSPFPTENLMCNERITDWLDNTLYQSADHPRTRKSGLYICGPNRTGKTSWARSLGKHNYWQMNLDFANYNNEAQYNVIDDIPFKFCPYWKALVGSQHEYTVNPKYGKKKLIKGGIPSIILVNEDDDWMRAMNDGQRSYFEGNMSIYYMSEGESFIRNEAL</sequence>
<dbReference type="RefSeq" id="YP_006666531.1">
    <property type="nucleotide sequence ID" value="NC_018578.1"/>
</dbReference>
<evidence type="ECO:0000256" key="3">
    <source>
        <dbReference type="ARBA" id="ARBA00011488"/>
    </source>
</evidence>
<evidence type="ECO:0000256" key="2">
    <source>
        <dbReference type="ARBA" id="ARBA00006240"/>
    </source>
</evidence>
<dbReference type="Pfam" id="PF08283">
    <property type="entry name" value="Gemini_AL1_M"/>
    <property type="match status" value="1"/>
</dbReference>
<evidence type="ECO:0000256" key="18">
    <source>
        <dbReference type="PIRSR" id="PIRSR601191-2"/>
    </source>
</evidence>
<dbReference type="GO" id="GO:0000166">
    <property type="term" value="F:nucleotide binding"/>
    <property type="evidence" value="ECO:0007669"/>
    <property type="project" value="UniProtKB-KW"/>
</dbReference>
<keyword evidence="6 19" id="KW-1048">Host nucleus</keyword>
<dbReference type="GeneID" id="13564486"/>
<dbReference type="Gene3D" id="3.40.50.300">
    <property type="entry name" value="P-loop containing nucleotide triphosphate hydrolases"/>
    <property type="match status" value="1"/>
</dbReference>
<feature type="domain" description="CRESS-DNA virus Rep endonuclease" evidence="20">
    <location>
        <begin position="16"/>
        <end position="119"/>
    </location>
</feature>
<feature type="binding site" evidence="18">
    <location>
        <position position="57"/>
    </location>
    <ligand>
        <name>a divalent metal cation</name>
        <dbReference type="ChEBI" id="CHEBI:60240"/>
    </ligand>
</feature>
<accession>J7FG59</accession>
<dbReference type="GO" id="GO:0006260">
    <property type="term" value="P:DNA replication"/>
    <property type="evidence" value="ECO:0007669"/>
    <property type="project" value="UniProtKB-KW"/>
</dbReference>
<dbReference type="GO" id="GO:0003677">
    <property type="term" value="F:DNA binding"/>
    <property type="evidence" value="ECO:0007669"/>
    <property type="project" value="UniProtKB-KW"/>
</dbReference>
<keyword evidence="8" id="KW-0548">Nucleotidyltransferase</keyword>